<keyword evidence="3 5" id="KW-0597">Phosphoprotein</keyword>
<dbReference type="InterPro" id="IPR036890">
    <property type="entry name" value="HATPase_C_sf"/>
</dbReference>
<dbReference type="SMART" id="SM00448">
    <property type="entry name" value="REC"/>
    <property type="match status" value="1"/>
</dbReference>
<feature type="transmembrane region" description="Helical" evidence="6">
    <location>
        <begin position="317"/>
        <end position="337"/>
    </location>
</feature>
<organism evidence="9 10">
    <name type="scientific">Saccharospirillum mangrovi</name>
    <dbReference type="NCBI Taxonomy" id="2161747"/>
    <lineage>
        <taxon>Bacteria</taxon>
        <taxon>Pseudomonadati</taxon>
        <taxon>Pseudomonadota</taxon>
        <taxon>Gammaproteobacteria</taxon>
        <taxon>Oceanospirillales</taxon>
        <taxon>Saccharospirillaceae</taxon>
        <taxon>Saccharospirillum</taxon>
    </lineage>
</organism>
<keyword evidence="6" id="KW-0472">Membrane</keyword>
<dbReference type="PANTHER" id="PTHR45339">
    <property type="entry name" value="HYBRID SIGNAL TRANSDUCTION HISTIDINE KINASE J"/>
    <property type="match status" value="1"/>
</dbReference>
<dbReference type="EC" id="2.7.13.3" evidence="2"/>
<feature type="modified residue" description="4-aspartylphosphate" evidence="5">
    <location>
        <position position="805"/>
    </location>
</feature>
<keyword evidence="9" id="KW-0067">ATP-binding</keyword>
<dbReference type="SMART" id="SM00387">
    <property type="entry name" value="HATPase_c"/>
    <property type="match status" value="1"/>
</dbReference>
<keyword evidence="10" id="KW-1185">Reference proteome</keyword>
<comment type="caution">
    <text evidence="9">The sequence shown here is derived from an EMBL/GenBank/DDBJ whole genome shotgun (WGS) entry which is preliminary data.</text>
</comment>
<name>A0ABV7ZZF7_9GAMM</name>
<dbReference type="RefSeq" id="WP_380696811.1">
    <property type="nucleotide sequence ID" value="NZ_JBHRYR010000003.1"/>
</dbReference>
<keyword evidence="6" id="KW-0812">Transmembrane</keyword>
<protein>
    <recommendedName>
        <fullName evidence="2">histidine kinase</fullName>
        <ecNumber evidence="2">2.7.13.3</ecNumber>
    </recommendedName>
</protein>
<evidence type="ECO:0000256" key="1">
    <source>
        <dbReference type="ARBA" id="ARBA00000085"/>
    </source>
</evidence>
<dbReference type="SUPFAM" id="SSF55874">
    <property type="entry name" value="ATPase domain of HSP90 chaperone/DNA topoisomerase II/histidine kinase"/>
    <property type="match status" value="1"/>
</dbReference>
<gene>
    <name evidence="9" type="ORF">ACFOOG_11960</name>
</gene>
<feature type="domain" description="Response regulatory" evidence="8">
    <location>
        <begin position="756"/>
        <end position="870"/>
    </location>
</feature>
<feature type="transmembrane region" description="Helical" evidence="6">
    <location>
        <begin position="200"/>
        <end position="220"/>
    </location>
</feature>
<dbReference type="SUPFAM" id="SSF52172">
    <property type="entry name" value="CheY-like"/>
    <property type="match status" value="1"/>
</dbReference>
<dbReference type="InterPro" id="IPR003661">
    <property type="entry name" value="HisK_dim/P_dom"/>
</dbReference>
<dbReference type="InterPro" id="IPR011006">
    <property type="entry name" value="CheY-like_superfamily"/>
</dbReference>
<accession>A0ABV7ZZF7</accession>
<dbReference type="InterPro" id="IPR004358">
    <property type="entry name" value="Sig_transdc_His_kin-like_C"/>
</dbReference>
<dbReference type="Gene3D" id="3.30.565.10">
    <property type="entry name" value="Histidine kinase-like ATPase, C-terminal domain"/>
    <property type="match status" value="1"/>
</dbReference>
<feature type="transmembrane region" description="Helical" evidence="6">
    <location>
        <begin position="292"/>
        <end position="310"/>
    </location>
</feature>
<dbReference type="InterPro" id="IPR001789">
    <property type="entry name" value="Sig_transdc_resp-reg_receiver"/>
</dbReference>
<dbReference type="SMART" id="SM00388">
    <property type="entry name" value="HisKA"/>
    <property type="match status" value="1"/>
</dbReference>
<proteinExistence type="predicted"/>
<feature type="transmembrane region" description="Helical" evidence="6">
    <location>
        <begin position="261"/>
        <end position="280"/>
    </location>
</feature>
<dbReference type="GO" id="GO:0005524">
    <property type="term" value="F:ATP binding"/>
    <property type="evidence" value="ECO:0007669"/>
    <property type="project" value="UniProtKB-KW"/>
</dbReference>
<dbReference type="CDD" id="cd00082">
    <property type="entry name" value="HisKA"/>
    <property type="match status" value="1"/>
</dbReference>
<dbReference type="PROSITE" id="PS50110">
    <property type="entry name" value="RESPONSE_REGULATORY"/>
    <property type="match status" value="1"/>
</dbReference>
<dbReference type="Proteomes" id="UP001595617">
    <property type="component" value="Unassembled WGS sequence"/>
</dbReference>
<evidence type="ECO:0000313" key="10">
    <source>
        <dbReference type="Proteomes" id="UP001595617"/>
    </source>
</evidence>
<feature type="domain" description="Histidine kinase" evidence="7">
    <location>
        <begin position="404"/>
        <end position="621"/>
    </location>
</feature>
<sequence length="872" mass="97387">MFYKIKGGVFGFVCLALLILRMPSAVALEQSGRWLEAPQGMLPSDVVRPEQADRLPTGVGIRLTGGAFWYDTTLHIPEDGLYVVDFRNSLVLAEFTHYLFDAQGQSLGEYSGGATASEPGEFFLRHGRMLMFEEGQYRLLTRIDSPFYIAEPTPFISSLSSYRHDVRIPTAITLLGLGIFLALGFYYVVMGLWRRSVGDLLYAGFIIGNLIYNSASQLVLKDLFGISGFYFSSVPILFSNVLYIGFVMVLLQIRRHTNPGLYWLGIGAMGGLAAFWPLALLQPQWSMEFARYGVAVFAAYGLGCGIVRAWQRNRVAYFYLIANVAFVVPAAFSISLRNIGIADTFVIEHLGLISVVLEVLLLAQVMSYQVGQVYKEREASVREAHQAVALAEESVRAKERFLANMSHELRTPLNAIHGTVELLNAQPLELRLRRQLDTINQSSKFLLYLINDVLDLAKIQAGKMTLDELPFDLDRMLQNLCDLYRSTHLVKDINLLIDVATDVPPYIRGDESRLKQILANLLSNAYKFTDHGSIRIEVRKSAVDQLAFAVVDTGVGIAPEDQHKIFDAFTQVDESSMRRHGGAGLGLQICRRLVEMMGGVLSVQSERGAGSRFAFTLPLLAQDLSLPRIEKHIGILYEPQWQQMAHFAQQDLTVMGAEVVVCAEVNTAVAVAPTGQVDHWLVFKQRYDPDLLQQLHERNEPVLWFLPEALVYDLPAIQGVDFEAVPYGRYHVRRWLGAPVEAEAMSADTLSLQHLHVVVVDDNPVNLRVVMAMLENLGVSVQGFDQAVSALGYVQQHVVDLVLMDIQMPVMDGLQASRRMREQGFAQPIVAFTATTSVHDRENSLAAGMNDVLVKPVRMDELSIVVRKWCLR</sequence>
<dbReference type="CDD" id="cd16922">
    <property type="entry name" value="HATPase_EvgS-ArcB-TorS-like"/>
    <property type="match status" value="1"/>
</dbReference>
<dbReference type="Pfam" id="PF07695">
    <property type="entry name" value="7TMR-DISM_7TM"/>
    <property type="match status" value="1"/>
</dbReference>
<keyword evidence="9" id="KW-0547">Nucleotide-binding</keyword>
<evidence type="ECO:0000259" key="8">
    <source>
        <dbReference type="PROSITE" id="PS50110"/>
    </source>
</evidence>
<dbReference type="PRINTS" id="PR00344">
    <property type="entry name" value="BCTRLSENSOR"/>
</dbReference>
<evidence type="ECO:0000256" key="6">
    <source>
        <dbReference type="SAM" id="Phobius"/>
    </source>
</evidence>
<dbReference type="InterPro" id="IPR011623">
    <property type="entry name" value="7TMR_DISM_rcpt_extracell_dom1"/>
</dbReference>
<keyword evidence="6" id="KW-1133">Transmembrane helix</keyword>
<dbReference type="Gene3D" id="3.40.50.2300">
    <property type="match status" value="1"/>
</dbReference>
<dbReference type="EMBL" id="JBHRYR010000003">
    <property type="protein sequence ID" value="MFC3853551.1"/>
    <property type="molecule type" value="Genomic_DNA"/>
</dbReference>
<feature type="transmembrane region" description="Helical" evidence="6">
    <location>
        <begin position="168"/>
        <end position="188"/>
    </location>
</feature>
<reference evidence="10" key="1">
    <citation type="journal article" date="2019" name="Int. J. Syst. Evol. Microbiol.">
        <title>The Global Catalogue of Microorganisms (GCM) 10K type strain sequencing project: providing services to taxonomists for standard genome sequencing and annotation.</title>
        <authorList>
            <consortium name="The Broad Institute Genomics Platform"/>
            <consortium name="The Broad Institute Genome Sequencing Center for Infectious Disease"/>
            <person name="Wu L."/>
            <person name="Ma J."/>
        </authorList>
    </citation>
    <scope>NUCLEOTIDE SEQUENCE [LARGE SCALE GENOMIC DNA]</scope>
    <source>
        <strain evidence="10">IBRC 10765</strain>
    </source>
</reference>
<evidence type="ECO:0000256" key="2">
    <source>
        <dbReference type="ARBA" id="ARBA00012438"/>
    </source>
</evidence>
<dbReference type="CDD" id="cd17546">
    <property type="entry name" value="REC_hyHK_CKI1_RcsC-like"/>
    <property type="match status" value="1"/>
</dbReference>
<feature type="transmembrane region" description="Helical" evidence="6">
    <location>
        <begin position="226"/>
        <end position="249"/>
    </location>
</feature>
<dbReference type="Pfam" id="PF00072">
    <property type="entry name" value="Response_reg"/>
    <property type="match status" value="1"/>
</dbReference>
<dbReference type="InterPro" id="IPR036097">
    <property type="entry name" value="HisK_dim/P_sf"/>
</dbReference>
<comment type="catalytic activity">
    <reaction evidence="1">
        <text>ATP + protein L-histidine = ADP + protein N-phospho-L-histidine.</text>
        <dbReference type="EC" id="2.7.13.3"/>
    </reaction>
</comment>
<dbReference type="Pfam" id="PF00512">
    <property type="entry name" value="HisKA"/>
    <property type="match status" value="1"/>
</dbReference>
<dbReference type="InterPro" id="IPR003594">
    <property type="entry name" value="HATPase_dom"/>
</dbReference>
<evidence type="ECO:0000256" key="3">
    <source>
        <dbReference type="ARBA" id="ARBA00022553"/>
    </source>
</evidence>
<dbReference type="InterPro" id="IPR005467">
    <property type="entry name" value="His_kinase_dom"/>
</dbReference>
<dbReference type="PANTHER" id="PTHR45339:SF1">
    <property type="entry name" value="HYBRID SIGNAL TRANSDUCTION HISTIDINE KINASE J"/>
    <property type="match status" value="1"/>
</dbReference>
<keyword evidence="4" id="KW-0902">Two-component regulatory system</keyword>
<evidence type="ECO:0000259" key="7">
    <source>
        <dbReference type="PROSITE" id="PS50109"/>
    </source>
</evidence>
<evidence type="ECO:0000256" key="4">
    <source>
        <dbReference type="ARBA" id="ARBA00023012"/>
    </source>
</evidence>
<evidence type="ECO:0000313" key="9">
    <source>
        <dbReference type="EMBL" id="MFC3853551.1"/>
    </source>
</evidence>
<dbReference type="Gene3D" id="1.10.287.130">
    <property type="match status" value="1"/>
</dbReference>
<dbReference type="Pfam" id="PF02518">
    <property type="entry name" value="HATPase_c"/>
    <property type="match status" value="1"/>
</dbReference>
<dbReference type="PROSITE" id="PS50109">
    <property type="entry name" value="HIS_KIN"/>
    <property type="match status" value="1"/>
</dbReference>
<evidence type="ECO:0000256" key="5">
    <source>
        <dbReference type="PROSITE-ProRule" id="PRU00169"/>
    </source>
</evidence>
<dbReference type="SUPFAM" id="SSF47384">
    <property type="entry name" value="Homodimeric domain of signal transducing histidine kinase"/>
    <property type="match status" value="1"/>
</dbReference>